<evidence type="ECO:0000313" key="2">
    <source>
        <dbReference type="Proteomes" id="UP001497512"/>
    </source>
</evidence>
<reference evidence="1" key="1">
    <citation type="submission" date="2024-02" db="EMBL/GenBank/DDBJ databases">
        <authorList>
            <consortium name="ELIXIR-Norway"/>
            <consortium name="Elixir Norway"/>
        </authorList>
    </citation>
    <scope>NUCLEOTIDE SEQUENCE</scope>
</reference>
<dbReference type="Proteomes" id="UP001497512">
    <property type="component" value="Chromosome 6"/>
</dbReference>
<organism evidence="1 2">
    <name type="scientific">Sphagnum troendelagicum</name>
    <dbReference type="NCBI Taxonomy" id="128251"/>
    <lineage>
        <taxon>Eukaryota</taxon>
        <taxon>Viridiplantae</taxon>
        <taxon>Streptophyta</taxon>
        <taxon>Embryophyta</taxon>
        <taxon>Bryophyta</taxon>
        <taxon>Sphagnophytina</taxon>
        <taxon>Sphagnopsida</taxon>
        <taxon>Sphagnales</taxon>
        <taxon>Sphagnaceae</taxon>
        <taxon>Sphagnum</taxon>
    </lineage>
</organism>
<sequence>MGNGKLAESELVKATVLSESVDMSRWKGDQEGIRRLLVHVLCLQADASSACKDYTESQRLLSLASIMATSEHPLLLGSIKWHQAQLLKHQEHWNEALIVAQEAALLAVDQQKLFCHQDCKPTTWILFYGKYLKDIFWLLKELCVRYLQVPQNGLLWAERSRIHFLMHQIYSKPVDSALPEPEALDQCD</sequence>
<protein>
    <submittedName>
        <fullName evidence="1">Uncharacterized protein</fullName>
    </submittedName>
</protein>
<proteinExistence type="predicted"/>
<dbReference type="EMBL" id="OZ019898">
    <property type="protein sequence ID" value="CAK9230223.1"/>
    <property type="molecule type" value="Genomic_DNA"/>
</dbReference>
<gene>
    <name evidence="1" type="ORF">CSSPTR1EN2_LOCUS20125</name>
</gene>
<name>A0ABP0UUB6_9BRYO</name>
<accession>A0ABP0UUB6</accession>
<keyword evidence="2" id="KW-1185">Reference proteome</keyword>
<evidence type="ECO:0000313" key="1">
    <source>
        <dbReference type="EMBL" id="CAK9230223.1"/>
    </source>
</evidence>